<dbReference type="EMBL" id="CP026304">
    <property type="protein sequence ID" value="AVZ71052.1"/>
    <property type="molecule type" value="Genomic_DNA"/>
</dbReference>
<keyword evidence="2" id="KW-1185">Reference proteome</keyword>
<protein>
    <recommendedName>
        <fullName evidence="3">Sel1 repeat family protein</fullName>
    </recommendedName>
</protein>
<sequence>MAPGRLHELKSLLYELYSMAGAPTLDEIAEDIANDDALDGAPSRDTIRRVLTSAELPAHRDDAVAVAVVLARRAQASEDDATARVCSLWVQARLHPVEALGLPVRELDPFALEVHRPIASSTTRKLPVNGLPELTAYVRRAHDQQLGDLVEQAVGGRSVLAVLVGGSSTGKTRACWEAVQAVPDHWRLWHPYDPSRPEAALEALERVGPHTVVWLNETQNYLLTPAATQGERLAAGLRTLLNDPERAPVLVLGTIWPEYWTTLTTSPPAGLAGQRPHTAARDLLSGKGIAVPETFTGQDLDPLWEAAALDQRLAFAADRAEQGHVTQYLAGAPALIERYRTAPAPARALIEAAMDTRRLGHRPALPLDLLEAAAEGYLTDPQWDLLPDNWVEEALAYATQPLRGALGPLRLIRPRQGQTAFAQPHYRLADYLEQHARASRHVSRVPAHLWQALIDHAAPSEHISFAYAARDRGLLCTAVRFYTTAAHEGNPSALRAAADLLRGGSRTDEALAWYQRAADAGNTITLRAAAEMLGEAGRTDEALAWYERDAHEGNPSALRAAAEMLGKAGRTDEALAWYERDADKAFPFGAAEMLRDAGRTDEALAWYQRAADTLANTDLSGESLRHAAEMLRDAGRTDEALAWYQRAADAGDSDAPRAVAEMLREAGKADEALAWYQRAAGTGDSMALWVAAETLREAGQTSEAILEYQRAADAGNTMAFWVVAELLREAGRTDEVLVWLHDRVGGSNSIALRVAAETLRQADRTDEALTWLHERADAGYTAALLIAAETLRQADRIDEALTWLNEQADAGNSTALLIAAETLRQADRTDEALTWYQRAASAGNLMASRHAAQMLRETGRIDEAMIWYQRIAHVGTSIDLREVAEMLQEAGRIDEALTWLNEQADAGYTAALLIAAETLRQADRSDEAQALQRYGWAPDGSIESPWEAPVPD</sequence>
<evidence type="ECO:0000313" key="2">
    <source>
        <dbReference type="Proteomes" id="UP000244201"/>
    </source>
</evidence>
<proteinExistence type="predicted"/>
<dbReference type="Pfam" id="PF08238">
    <property type="entry name" value="Sel1"/>
    <property type="match status" value="2"/>
</dbReference>
<dbReference type="KEGG" id="slk:SLUN_01080"/>
<dbReference type="InterPro" id="IPR011990">
    <property type="entry name" value="TPR-like_helical_dom_sf"/>
</dbReference>
<accession>A0A2R4SW25</accession>
<dbReference type="AlphaFoldDB" id="A0A2R4SW25"/>
<dbReference type="SUPFAM" id="SSF81901">
    <property type="entry name" value="HCP-like"/>
    <property type="match status" value="2"/>
</dbReference>
<dbReference type="SMART" id="SM00671">
    <property type="entry name" value="SEL1"/>
    <property type="match status" value="4"/>
</dbReference>
<evidence type="ECO:0000313" key="1">
    <source>
        <dbReference type="EMBL" id="AVZ71052.1"/>
    </source>
</evidence>
<dbReference type="Pfam" id="PF13432">
    <property type="entry name" value="TPR_16"/>
    <property type="match status" value="1"/>
</dbReference>
<dbReference type="PANTHER" id="PTHR12558:SF13">
    <property type="entry name" value="CELL DIVISION CYCLE PROTEIN 27 HOMOLOG"/>
    <property type="match status" value="1"/>
</dbReference>
<dbReference type="PANTHER" id="PTHR12558">
    <property type="entry name" value="CELL DIVISION CYCLE 16,23,27"/>
    <property type="match status" value="1"/>
</dbReference>
<evidence type="ECO:0008006" key="3">
    <source>
        <dbReference type="Google" id="ProtNLM"/>
    </source>
</evidence>
<dbReference type="Pfam" id="PF07721">
    <property type="entry name" value="TPR_4"/>
    <property type="match status" value="5"/>
</dbReference>
<dbReference type="InterPro" id="IPR006597">
    <property type="entry name" value="Sel1-like"/>
</dbReference>
<dbReference type="Gene3D" id="1.25.40.10">
    <property type="entry name" value="Tetratricopeptide repeat domain"/>
    <property type="match status" value="3"/>
</dbReference>
<dbReference type="InterPro" id="IPR011717">
    <property type="entry name" value="TPR-4"/>
</dbReference>
<reference evidence="1 2" key="1">
    <citation type="submission" date="2018-01" db="EMBL/GenBank/DDBJ databases">
        <title>Complete genome sequence of Streptomyces lunaelactis MM109T, a Ferroverdin A producer isolated from cave moonmilk deposits.</title>
        <authorList>
            <person name="Naome A."/>
            <person name="Martinet L."/>
            <person name="Maciejewska M."/>
            <person name="Anderssen S."/>
            <person name="Adam D."/>
            <person name="Tenconi E."/>
            <person name="Deflandre B."/>
            <person name="Arguelles-Arias A."/>
            <person name="Calusinska M."/>
            <person name="Copieters W."/>
            <person name="Karim L."/>
            <person name="Hanikenne M."/>
            <person name="Baurain D."/>
            <person name="van Wezel G."/>
            <person name="Smargiasso N."/>
            <person name="de Pauw E."/>
            <person name="Delfosse P."/>
            <person name="Rigali S."/>
        </authorList>
    </citation>
    <scope>NUCLEOTIDE SEQUENCE [LARGE SCALE GENOMIC DNA]</scope>
    <source>
        <strain evidence="1 2">MM109</strain>
    </source>
</reference>
<organism evidence="1 2">
    <name type="scientific">Streptomyces lunaelactis</name>
    <dbReference type="NCBI Taxonomy" id="1535768"/>
    <lineage>
        <taxon>Bacteria</taxon>
        <taxon>Bacillati</taxon>
        <taxon>Actinomycetota</taxon>
        <taxon>Actinomycetes</taxon>
        <taxon>Kitasatosporales</taxon>
        <taxon>Streptomycetaceae</taxon>
        <taxon>Streptomyces</taxon>
    </lineage>
</organism>
<dbReference type="Proteomes" id="UP000244201">
    <property type="component" value="Chromosome"/>
</dbReference>
<dbReference type="GO" id="GO:0042802">
    <property type="term" value="F:identical protein binding"/>
    <property type="evidence" value="ECO:0007669"/>
    <property type="project" value="InterPro"/>
</dbReference>
<gene>
    <name evidence="1" type="ORF">SLUN_01080</name>
</gene>
<name>A0A2R4SW25_9ACTN</name>